<evidence type="ECO:0000313" key="4">
    <source>
        <dbReference type="EMBL" id="WWV67910.1"/>
    </source>
</evidence>
<gene>
    <name evidence="4" type="ORF">NEE14_008190</name>
</gene>
<feature type="transmembrane region" description="Helical" evidence="1">
    <location>
        <begin position="74"/>
        <end position="95"/>
    </location>
</feature>
<protein>
    <submittedName>
        <fullName evidence="4">FecR domain-containing protein</fullName>
    </submittedName>
</protein>
<name>A0ABZ2IPG5_9BACT</name>
<dbReference type="EMBL" id="CP146284">
    <property type="protein sequence ID" value="WWV67910.1"/>
    <property type="molecule type" value="Genomic_DNA"/>
</dbReference>
<evidence type="ECO:0000259" key="3">
    <source>
        <dbReference type="Pfam" id="PF16344"/>
    </source>
</evidence>
<keyword evidence="1" id="KW-0812">Transmembrane</keyword>
<evidence type="ECO:0000256" key="1">
    <source>
        <dbReference type="SAM" id="Phobius"/>
    </source>
</evidence>
<dbReference type="InterPro" id="IPR006860">
    <property type="entry name" value="FecR"/>
</dbReference>
<dbReference type="PANTHER" id="PTHR30273:SF2">
    <property type="entry name" value="PROTEIN FECR"/>
    <property type="match status" value="1"/>
</dbReference>
<proteinExistence type="predicted"/>
<dbReference type="RefSeq" id="WP_251967790.1">
    <property type="nucleotide sequence ID" value="NZ_CP146284.1"/>
</dbReference>
<accession>A0ABZ2IPG5</accession>
<keyword evidence="5" id="KW-1185">Reference proteome</keyword>
<dbReference type="InterPro" id="IPR012373">
    <property type="entry name" value="Ferrdict_sens_TM"/>
</dbReference>
<dbReference type="Gene3D" id="3.55.50.30">
    <property type="match status" value="1"/>
</dbReference>
<dbReference type="InterPro" id="IPR032508">
    <property type="entry name" value="FecR_C"/>
</dbReference>
<reference evidence="4 5" key="1">
    <citation type="submission" date="2024-02" db="EMBL/GenBank/DDBJ databases">
        <title>Whole genome sequencing of Parabacteroides sp. AD58.</title>
        <authorList>
            <person name="Chaplin A.V."/>
            <person name="Pikina A.P."/>
            <person name="Sokolova S.R."/>
            <person name="Korostin D.O."/>
            <person name="Efimov B.A."/>
        </authorList>
    </citation>
    <scope>NUCLEOTIDE SEQUENCE [LARGE SCALE GENOMIC DNA]</scope>
    <source>
        <strain evidence="4 5">AD58</strain>
    </source>
</reference>
<sequence length="321" mass="37616">MKRIKKMDYELLQRYIEGRVTAEEAEQVVDWLDADEAHVKEFMALHKAFDISVMNQSAAQMLQKRAKQMKLRSVGIELAKVAAVILLVLGIQYGWEFRQPERDVEEKPLYQTLYVPAGQRAELILPDSTKVWLNAHSKLVYPLSFQKDTRSVELSGEAFFEVRRNEKVPFVVKTSKVDVKVLGTEFNVLAYEEEADFEVALLKGSVLLESSRWREPHSMKPGEMVYSKDGQYYSEFIQNPDYFKWKEGMICFRNEPISRIMDKLSLYFDVKIQHQNQAFLKERYTGKFRSKDGVEQVLKVLQMEHHFHYVKDNEQNVITIK</sequence>
<dbReference type="Pfam" id="PF04773">
    <property type="entry name" value="FecR"/>
    <property type="match status" value="1"/>
</dbReference>
<evidence type="ECO:0000259" key="2">
    <source>
        <dbReference type="Pfam" id="PF04773"/>
    </source>
</evidence>
<dbReference type="PANTHER" id="PTHR30273">
    <property type="entry name" value="PERIPLASMIC SIGNAL SENSOR AND SIGMA FACTOR ACTIVATOR FECR-RELATED"/>
    <property type="match status" value="1"/>
</dbReference>
<dbReference type="Pfam" id="PF16344">
    <property type="entry name" value="FecR_C"/>
    <property type="match status" value="1"/>
</dbReference>
<dbReference type="Gene3D" id="2.60.120.1440">
    <property type="match status" value="1"/>
</dbReference>
<feature type="domain" description="FecR protein" evidence="2">
    <location>
        <begin position="113"/>
        <end position="206"/>
    </location>
</feature>
<feature type="domain" description="Protein FecR C-terminal" evidence="3">
    <location>
        <begin position="250"/>
        <end position="318"/>
    </location>
</feature>
<keyword evidence="1" id="KW-0472">Membrane</keyword>
<dbReference type="PIRSF" id="PIRSF018266">
    <property type="entry name" value="FecR"/>
    <property type="match status" value="1"/>
</dbReference>
<evidence type="ECO:0000313" key="5">
    <source>
        <dbReference type="Proteomes" id="UP001320603"/>
    </source>
</evidence>
<organism evidence="4 5">
    <name type="scientific">Parabacteroides absconsus</name>
    <dbReference type="NCBI Taxonomy" id="2951805"/>
    <lineage>
        <taxon>Bacteria</taxon>
        <taxon>Pseudomonadati</taxon>
        <taxon>Bacteroidota</taxon>
        <taxon>Bacteroidia</taxon>
        <taxon>Bacteroidales</taxon>
        <taxon>Tannerellaceae</taxon>
        <taxon>Parabacteroides</taxon>
    </lineage>
</organism>
<dbReference type="Proteomes" id="UP001320603">
    <property type="component" value="Chromosome"/>
</dbReference>
<keyword evidence="1" id="KW-1133">Transmembrane helix</keyword>